<dbReference type="Proteomes" id="UP000193144">
    <property type="component" value="Unassembled WGS sequence"/>
</dbReference>
<keyword evidence="3" id="KW-1185">Reference proteome</keyword>
<reference evidence="2 3" key="1">
    <citation type="submission" date="2016-07" db="EMBL/GenBank/DDBJ databases">
        <title>Pervasive Adenine N6-methylation of Active Genes in Fungi.</title>
        <authorList>
            <consortium name="DOE Joint Genome Institute"/>
            <person name="Mondo S.J."/>
            <person name="Dannebaum R.O."/>
            <person name="Kuo R.C."/>
            <person name="Labutti K."/>
            <person name="Haridas S."/>
            <person name="Kuo A."/>
            <person name="Salamov A."/>
            <person name="Ahrendt S.R."/>
            <person name="Lipzen A."/>
            <person name="Sullivan W."/>
            <person name="Andreopoulos W.B."/>
            <person name="Clum A."/>
            <person name="Lindquist E."/>
            <person name="Daum C."/>
            <person name="Ramamoorthy G.K."/>
            <person name="Gryganskyi A."/>
            <person name="Culley D."/>
            <person name="Magnuson J.K."/>
            <person name="James T.Y."/>
            <person name="O'Malley M.A."/>
            <person name="Stajich J.E."/>
            <person name="Spatafora J.W."/>
            <person name="Visel A."/>
            <person name="Grigoriev I.V."/>
        </authorList>
    </citation>
    <scope>NUCLEOTIDE SEQUENCE [LARGE SCALE GENOMIC DNA]</scope>
    <source>
        <strain evidence="2 3">CBS 115471</strain>
    </source>
</reference>
<evidence type="ECO:0000313" key="3">
    <source>
        <dbReference type="Proteomes" id="UP000193144"/>
    </source>
</evidence>
<dbReference type="EMBL" id="MCFA01000129">
    <property type="protein sequence ID" value="ORY05057.1"/>
    <property type="molecule type" value="Genomic_DNA"/>
</dbReference>
<comment type="caution">
    <text evidence="2">The sequence shown here is derived from an EMBL/GenBank/DDBJ whole genome shotgun (WGS) entry which is preliminary data.</text>
</comment>
<gene>
    <name evidence="2" type="ORF">BCR34DRAFT_49222</name>
</gene>
<accession>A0A1Y1Z509</accession>
<dbReference type="OrthoDB" id="291007at2759"/>
<evidence type="ECO:0000256" key="1">
    <source>
        <dbReference type="SAM" id="SignalP"/>
    </source>
</evidence>
<sequence length="316" mass="34088">MSLKCLGLLLPLIPLIAAHPQPLNAQPELPKLNSWKIPNSITARPYRTSAVVRRGDPPFNKTTPWALPVPFGPGCEGWRDEDCAHNCHHHCCHCWTWEEPCCGNGMPDPGEDCDLGIWNGFPGSGCTIDCKFEDCHQCGRCGDGIIQPELGEECDEGDGKNGADGVLCTKDCKKIPPPCTTDCCGNGILNPGEECDDGPNNGAASSKCTKDCKWKEGCCPDTCNPIAGFNECDETTSCIWIPGAPGPSLKYMCACASGFRADFPVTDTNHQIRFPYTGLTDRVFVAPGTKCDVDCGVTKDCNHIPVQGDMCFKNDP</sequence>
<keyword evidence="1" id="KW-0732">Signal</keyword>
<protein>
    <submittedName>
        <fullName evidence="2">Uncharacterized protein</fullName>
    </submittedName>
</protein>
<name>A0A1Y1Z509_9PLEO</name>
<feature type="signal peptide" evidence="1">
    <location>
        <begin position="1"/>
        <end position="18"/>
    </location>
</feature>
<dbReference type="AlphaFoldDB" id="A0A1Y1Z509"/>
<proteinExistence type="predicted"/>
<organism evidence="2 3">
    <name type="scientific">Clohesyomyces aquaticus</name>
    <dbReference type="NCBI Taxonomy" id="1231657"/>
    <lineage>
        <taxon>Eukaryota</taxon>
        <taxon>Fungi</taxon>
        <taxon>Dikarya</taxon>
        <taxon>Ascomycota</taxon>
        <taxon>Pezizomycotina</taxon>
        <taxon>Dothideomycetes</taxon>
        <taxon>Pleosporomycetidae</taxon>
        <taxon>Pleosporales</taxon>
        <taxon>Lindgomycetaceae</taxon>
        <taxon>Clohesyomyces</taxon>
    </lineage>
</organism>
<evidence type="ECO:0000313" key="2">
    <source>
        <dbReference type="EMBL" id="ORY05057.1"/>
    </source>
</evidence>
<feature type="chain" id="PRO_5012078847" evidence="1">
    <location>
        <begin position="19"/>
        <end position="316"/>
    </location>
</feature>